<dbReference type="Proteomes" id="UP000076154">
    <property type="component" value="Unassembled WGS sequence"/>
</dbReference>
<proteinExistence type="predicted"/>
<organism evidence="1 2">
    <name type="scientific">Hypsizygus marmoreus</name>
    <name type="common">White beech mushroom</name>
    <name type="synonym">Agaricus marmoreus</name>
    <dbReference type="NCBI Taxonomy" id="39966"/>
    <lineage>
        <taxon>Eukaryota</taxon>
        <taxon>Fungi</taxon>
        <taxon>Dikarya</taxon>
        <taxon>Basidiomycota</taxon>
        <taxon>Agaricomycotina</taxon>
        <taxon>Agaricomycetes</taxon>
        <taxon>Agaricomycetidae</taxon>
        <taxon>Agaricales</taxon>
        <taxon>Tricholomatineae</taxon>
        <taxon>Lyophyllaceae</taxon>
        <taxon>Hypsizygus</taxon>
    </lineage>
</organism>
<evidence type="ECO:0000313" key="2">
    <source>
        <dbReference type="Proteomes" id="UP000076154"/>
    </source>
</evidence>
<accession>A0A369K573</accession>
<dbReference type="InParanoid" id="A0A369K573"/>
<keyword evidence="2" id="KW-1185">Reference proteome</keyword>
<evidence type="ECO:0000313" key="1">
    <source>
        <dbReference type="EMBL" id="RDB27815.1"/>
    </source>
</evidence>
<dbReference type="EMBL" id="LUEZ02000013">
    <property type="protein sequence ID" value="RDB27815.1"/>
    <property type="molecule type" value="Genomic_DNA"/>
</dbReference>
<reference evidence="1" key="1">
    <citation type="submission" date="2018-04" db="EMBL/GenBank/DDBJ databases">
        <title>Whole genome sequencing of Hypsizygus marmoreus.</title>
        <authorList>
            <person name="Choi I.-G."/>
            <person name="Min B."/>
            <person name="Kim J.-G."/>
            <person name="Kim S."/>
            <person name="Oh Y.-L."/>
            <person name="Kong W.-S."/>
            <person name="Park H."/>
            <person name="Jeong J."/>
            <person name="Song E.-S."/>
        </authorList>
    </citation>
    <scope>NUCLEOTIDE SEQUENCE [LARGE SCALE GENOMIC DNA]</scope>
    <source>
        <strain evidence="1">51987-8</strain>
    </source>
</reference>
<name>A0A369K573_HYPMA</name>
<dbReference type="AlphaFoldDB" id="A0A369K573"/>
<comment type="caution">
    <text evidence="1">The sequence shown here is derived from an EMBL/GenBank/DDBJ whole genome shotgun (WGS) entry which is preliminary data.</text>
</comment>
<gene>
    <name evidence="1" type="ORF">Hypma_002287</name>
</gene>
<protein>
    <submittedName>
        <fullName evidence="1">Uncharacterized protein</fullName>
    </submittedName>
</protein>
<sequence length="75" mass="8418">MLLTFAIPSSRPSPSAYALQPPRHYAVNHIRSGYLLESMTFHALSVPTPWKSITTRVPLTPGRHCRSILDETSEQ</sequence>